<name>A0A9Q1GAG3_SYNKA</name>
<protein>
    <submittedName>
        <fullName evidence="2">Uncharacterized protein</fullName>
    </submittedName>
</protein>
<evidence type="ECO:0000256" key="1">
    <source>
        <dbReference type="SAM" id="MobiDB-lite"/>
    </source>
</evidence>
<sequence>MPRLVSYWGKENPVFAPPRKLSLQNKGAGGDSDVSAADEWSASPGFHRAVSVAALTEHRNPSDDGEVNTVWGTKGCSDAADDSQAAITVHVYGEQR</sequence>
<accession>A0A9Q1GAG3</accession>
<dbReference type="AlphaFoldDB" id="A0A9Q1GAG3"/>
<evidence type="ECO:0000313" key="2">
    <source>
        <dbReference type="EMBL" id="KAJ8380566.1"/>
    </source>
</evidence>
<keyword evidence="3" id="KW-1185">Reference proteome</keyword>
<organism evidence="2 3">
    <name type="scientific">Synaphobranchus kaupii</name>
    <name type="common">Kaup's arrowtooth eel</name>
    <dbReference type="NCBI Taxonomy" id="118154"/>
    <lineage>
        <taxon>Eukaryota</taxon>
        <taxon>Metazoa</taxon>
        <taxon>Chordata</taxon>
        <taxon>Craniata</taxon>
        <taxon>Vertebrata</taxon>
        <taxon>Euteleostomi</taxon>
        <taxon>Actinopterygii</taxon>
        <taxon>Neopterygii</taxon>
        <taxon>Teleostei</taxon>
        <taxon>Anguilliformes</taxon>
        <taxon>Synaphobranchidae</taxon>
        <taxon>Synaphobranchus</taxon>
    </lineage>
</organism>
<evidence type="ECO:0000313" key="3">
    <source>
        <dbReference type="Proteomes" id="UP001152622"/>
    </source>
</evidence>
<reference evidence="2" key="1">
    <citation type="journal article" date="2023" name="Science">
        <title>Genome structures resolve the early diversification of teleost fishes.</title>
        <authorList>
            <person name="Parey E."/>
            <person name="Louis A."/>
            <person name="Montfort J."/>
            <person name="Bouchez O."/>
            <person name="Roques C."/>
            <person name="Iampietro C."/>
            <person name="Lluch J."/>
            <person name="Castinel A."/>
            <person name="Donnadieu C."/>
            <person name="Desvignes T."/>
            <person name="Floi Bucao C."/>
            <person name="Jouanno E."/>
            <person name="Wen M."/>
            <person name="Mejri S."/>
            <person name="Dirks R."/>
            <person name="Jansen H."/>
            <person name="Henkel C."/>
            <person name="Chen W.J."/>
            <person name="Zahm M."/>
            <person name="Cabau C."/>
            <person name="Klopp C."/>
            <person name="Thompson A.W."/>
            <person name="Robinson-Rechavi M."/>
            <person name="Braasch I."/>
            <person name="Lecointre G."/>
            <person name="Bobe J."/>
            <person name="Postlethwait J.H."/>
            <person name="Berthelot C."/>
            <person name="Roest Crollius H."/>
            <person name="Guiguen Y."/>
        </authorList>
    </citation>
    <scope>NUCLEOTIDE SEQUENCE</scope>
    <source>
        <strain evidence="2">WJC10195</strain>
    </source>
</reference>
<comment type="caution">
    <text evidence="2">The sequence shown here is derived from an EMBL/GenBank/DDBJ whole genome shotgun (WGS) entry which is preliminary data.</text>
</comment>
<feature type="region of interest" description="Disordered" evidence="1">
    <location>
        <begin position="19"/>
        <end position="39"/>
    </location>
</feature>
<dbReference type="EMBL" id="JAINUF010000001">
    <property type="protein sequence ID" value="KAJ8380566.1"/>
    <property type="molecule type" value="Genomic_DNA"/>
</dbReference>
<dbReference type="Proteomes" id="UP001152622">
    <property type="component" value="Chromosome 1"/>
</dbReference>
<gene>
    <name evidence="2" type="ORF">SKAU_G00013440</name>
</gene>
<proteinExistence type="predicted"/>